<sequence>MLNRAFIETLLSGGIKRTNKNNLNIIITWPAYWGKEKTPTIIAASSSCDKYAKAWRV</sequence>
<evidence type="ECO:0000313" key="2">
    <source>
        <dbReference type="Proteomes" id="UP000242662"/>
    </source>
</evidence>
<reference evidence="2" key="1">
    <citation type="submission" date="2016-09" db="EMBL/GenBank/DDBJ databases">
        <authorList>
            <person name="Varghese N."/>
            <person name="Submissions S."/>
        </authorList>
    </citation>
    <scope>NUCLEOTIDE SEQUENCE [LARGE SCALE GENOMIC DNA]</scope>
    <source>
        <strain evidence="2">25nlg</strain>
    </source>
</reference>
<protein>
    <submittedName>
        <fullName evidence="1">Uncharacterized protein</fullName>
    </submittedName>
</protein>
<name>A0A1G6HWD4_9BACI</name>
<organism evidence="1 2">
    <name type="scientific">Shouchella lonarensis</name>
    <dbReference type="NCBI Taxonomy" id="1464122"/>
    <lineage>
        <taxon>Bacteria</taxon>
        <taxon>Bacillati</taxon>
        <taxon>Bacillota</taxon>
        <taxon>Bacilli</taxon>
        <taxon>Bacillales</taxon>
        <taxon>Bacillaceae</taxon>
        <taxon>Shouchella</taxon>
    </lineage>
</organism>
<keyword evidence="2" id="KW-1185">Reference proteome</keyword>
<proteinExistence type="predicted"/>
<dbReference type="Proteomes" id="UP000242662">
    <property type="component" value="Unassembled WGS sequence"/>
</dbReference>
<dbReference type="EMBL" id="FMYM01000004">
    <property type="protein sequence ID" value="SDB98619.1"/>
    <property type="molecule type" value="Genomic_DNA"/>
</dbReference>
<accession>A0A1G6HWD4</accession>
<evidence type="ECO:0000313" key="1">
    <source>
        <dbReference type="EMBL" id="SDB98619.1"/>
    </source>
</evidence>
<dbReference type="AlphaFoldDB" id="A0A1G6HWD4"/>
<gene>
    <name evidence="1" type="ORF">SAMN05421737_104213</name>
</gene>